<accession>A0A9X3IA15</accession>
<organism evidence="4 5">
    <name type="scientific">Pedobacter agri</name>
    <dbReference type="NCBI Taxonomy" id="454586"/>
    <lineage>
        <taxon>Bacteria</taxon>
        <taxon>Pseudomonadati</taxon>
        <taxon>Bacteroidota</taxon>
        <taxon>Sphingobacteriia</taxon>
        <taxon>Sphingobacteriales</taxon>
        <taxon>Sphingobacteriaceae</taxon>
        <taxon>Pedobacter</taxon>
    </lineage>
</organism>
<keyword evidence="2" id="KW-0732">Signal</keyword>
<dbReference type="InterPro" id="IPR032287">
    <property type="entry name" value="DUF4838"/>
</dbReference>
<dbReference type="SUPFAM" id="SSF55545">
    <property type="entry name" value="beta-N-acetylhexosaminidase-like domain"/>
    <property type="match status" value="1"/>
</dbReference>
<reference evidence="4" key="1">
    <citation type="submission" date="2022-11" db="EMBL/GenBank/DDBJ databases">
        <authorList>
            <person name="Graham C."/>
            <person name="Newman J.D."/>
        </authorList>
    </citation>
    <scope>NUCLEOTIDE SEQUENCE</scope>
    <source>
        <strain evidence="4">DSM 19486</strain>
    </source>
</reference>
<sequence>MMGFSGWKICLTIIAFAMLNQSYAQINLVENAKSNYQIIVSKRATNLERKAADVLKSYIDKISKADLPIVQDHLKAKEFEIVIGNTNRNHSDEQFDNDGFLIKTAANKIFIYGQNEQATLYGVYHFLDHYLGCKMYTADHEFIPQQTNIKLSAINDLQQPQFKFRQVYYPDQYNEEYRNWHKLQLLEDEWGLWGHTFDKLVPAKLYFHDHPEYYALVNGDRKTSQLCLSNPDVYRITVENLKKEITAHPEKKYWSVSQNDGFGFCTCDACSATDQKFGGPQGSLISFVNKVAKNFPDQTISTLAYLYSKRPPEGIKPLKNVSIMLSTIDLDRSKPVENNTKANGFKNDLKGWSAVCDNVMIWDYVVQFTNYVSPFPNLNTLQENMKFFATNHVKGVFIQGSEASTGEFTALKSYLLAKLSWNPILDIEAEKKNFMASYYGKAAPNILTYAAALEKNLISSNRILDIYGDPSAEWKTWLTPEQIDHYSSILDQAEQAVRNDPVILNRILIERLPLEYAVLQQARFYGLEKHGVFTANGKNWKVRPGFEQKVSRFIASAKQLGIKQLSEDGFTIDDYQFEWTKIFNDGPLLHLATNKNVEALTPFNTDFLAKGTKTLTDGSRGYQNFQYNYLGWLGNDMEVVIDLGSIQNTNQVIVGFLEDQRHWAFLPNKVMISVSTDHKVYQPMSELIQPSPIENYDKQTHRLTLDFKKSTKARYIKVKATNQSKLPEWRDYPNKKPWLFCDEIEVN</sequence>
<evidence type="ECO:0000313" key="4">
    <source>
        <dbReference type="EMBL" id="MCX3265574.1"/>
    </source>
</evidence>
<name>A0A9X3IA15_9SPHI</name>
<dbReference type="Gene3D" id="3.30.379.10">
    <property type="entry name" value="Chitobiase/beta-hexosaminidase domain 2-like"/>
    <property type="match status" value="1"/>
</dbReference>
<evidence type="ECO:0000313" key="5">
    <source>
        <dbReference type="Proteomes" id="UP001142592"/>
    </source>
</evidence>
<dbReference type="InterPro" id="IPR005154">
    <property type="entry name" value="Glyco_hydro_67_aGlcAse_N"/>
</dbReference>
<gene>
    <name evidence="4" type="ORF">OQZ29_12505</name>
</gene>
<feature type="chain" id="PRO_5040862663" evidence="2">
    <location>
        <begin position="25"/>
        <end position="747"/>
    </location>
</feature>
<dbReference type="Pfam" id="PF03648">
    <property type="entry name" value="Glyco_hydro_67N"/>
    <property type="match status" value="1"/>
</dbReference>
<dbReference type="GO" id="GO:0046559">
    <property type="term" value="F:alpha-glucuronidase activity"/>
    <property type="evidence" value="ECO:0007669"/>
    <property type="project" value="InterPro"/>
</dbReference>
<dbReference type="Gene3D" id="2.60.120.260">
    <property type="entry name" value="Galactose-binding domain-like"/>
    <property type="match status" value="1"/>
</dbReference>
<keyword evidence="1" id="KW-0378">Hydrolase</keyword>
<feature type="domain" description="Alpha glucuronidase N-terminal" evidence="3">
    <location>
        <begin position="29"/>
        <end position="126"/>
    </location>
</feature>
<comment type="caution">
    <text evidence="4">The sequence shown here is derived from an EMBL/GenBank/DDBJ whole genome shotgun (WGS) entry which is preliminary data.</text>
</comment>
<dbReference type="Pfam" id="PF16126">
    <property type="entry name" value="DUF4838"/>
    <property type="match status" value="1"/>
</dbReference>
<protein>
    <submittedName>
        <fullName evidence="4">DUF4838 domain-containing protein</fullName>
    </submittedName>
</protein>
<feature type="signal peptide" evidence="2">
    <location>
        <begin position="1"/>
        <end position="24"/>
    </location>
</feature>
<dbReference type="PANTHER" id="PTHR47406">
    <property type="entry name" value="COAGULATION FACTOR 5/8 TYPE, C-TERMINAL"/>
    <property type="match status" value="1"/>
</dbReference>
<dbReference type="RefSeq" id="WP_029204423.1">
    <property type="nucleotide sequence ID" value="NZ_JAPJUH010000003.1"/>
</dbReference>
<keyword evidence="5" id="KW-1185">Reference proteome</keyword>
<evidence type="ECO:0000256" key="1">
    <source>
        <dbReference type="ARBA" id="ARBA00022801"/>
    </source>
</evidence>
<dbReference type="EMBL" id="JAPJUH010000003">
    <property type="protein sequence ID" value="MCX3265574.1"/>
    <property type="molecule type" value="Genomic_DNA"/>
</dbReference>
<dbReference type="GO" id="GO:0045493">
    <property type="term" value="P:xylan catabolic process"/>
    <property type="evidence" value="ECO:0007669"/>
    <property type="project" value="InterPro"/>
</dbReference>
<dbReference type="Proteomes" id="UP001142592">
    <property type="component" value="Unassembled WGS sequence"/>
</dbReference>
<evidence type="ECO:0000256" key="2">
    <source>
        <dbReference type="SAM" id="SignalP"/>
    </source>
</evidence>
<dbReference type="PANTHER" id="PTHR47406:SF2">
    <property type="entry name" value="ALPHA GLUCURONIDASE N-TERMINAL DOMAIN-CONTAINING PROTEIN"/>
    <property type="match status" value="1"/>
</dbReference>
<dbReference type="AlphaFoldDB" id="A0A9X3IA15"/>
<evidence type="ECO:0000259" key="3">
    <source>
        <dbReference type="Pfam" id="PF03648"/>
    </source>
</evidence>
<proteinExistence type="predicted"/>
<dbReference type="InterPro" id="IPR029018">
    <property type="entry name" value="Hex-like_dom2"/>
</dbReference>